<dbReference type="OrthoDB" id="9813965at2"/>
<dbReference type="FunFam" id="3.30.70.100:FF:000001">
    <property type="entry name" value="ATPase copper transporting beta"/>
    <property type="match status" value="1"/>
</dbReference>
<keyword evidence="2" id="KW-0479">Metal-binding</keyword>
<proteinExistence type="predicted"/>
<organism evidence="4 5">
    <name type="scientific">Negativicoccus succinicivorans</name>
    <dbReference type="NCBI Taxonomy" id="620903"/>
    <lineage>
        <taxon>Bacteria</taxon>
        <taxon>Bacillati</taxon>
        <taxon>Bacillota</taxon>
        <taxon>Negativicutes</taxon>
        <taxon>Veillonellales</taxon>
        <taxon>Veillonellaceae</taxon>
        <taxon>Negativicoccus</taxon>
    </lineage>
</organism>
<evidence type="ECO:0000256" key="2">
    <source>
        <dbReference type="ARBA" id="ARBA00022723"/>
    </source>
</evidence>
<dbReference type="AlphaFoldDB" id="A0A841R2U4"/>
<gene>
    <name evidence="4" type="ORF">HNR45_001197</name>
</gene>
<dbReference type="GO" id="GO:0046872">
    <property type="term" value="F:metal ion binding"/>
    <property type="evidence" value="ECO:0007669"/>
    <property type="project" value="UniProtKB-KW"/>
</dbReference>
<dbReference type="EMBL" id="JACHHI010000005">
    <property type="protein sequence ID" value="MBB6478136.1"/>
    <property type="molecule type" value="Genomic_DNA"/>
</dbReference>
<dbReference type="GeneID" id="93486458"/>
<dbReference type="PROSITE" id="PS50846">
    <property type="entry name" value="HMA_2"/>
    <property type="match status" value="1"/>
</dbReference>
<dbReference type="PANTHER" id="PTHR46594">
    <property type="entry name" value="P-TYPE CATION-TRANSPORTING ATPASE"/>
    <property type="match status" value="1"/>
</dbReference>
<evidence type="ECO:0000313" key="4">
    <source>
        <dbReference type="EMBL" id="MBB6478136.1"/>
    </source>
</evidence>
<dbReference type="PROSITE" id="PS01047">
    <property type="entry name" value="HMA_1"/>
    <property type="match status" value="1"/>
</dbReference>
<dbReference type="PRINTS" id="PR00942">
    <property type="entry name" value="CUATPASEI"/>
</dbReference>
<sequence length="70" mass="7362">MKTKLKVTGMSCENCVQSVTKTLRDVEGVHDAKVDLASGIADVDFDETKTDVEALCAAVDDIGFDAAAAQ</sequence>
<evidence type="ECO:0000259" key="3">
    <source>
        <dbReference type="PROSITE" id="PS50846"/>
    </source>
</evidence>
<dbReference type="RefSeq" id="WP_159823263.1">
    <property type="nucleotide sequence ID" value="NZ_CABWNB010000004.1"/>
</dbReference>
<name>A0A841R2U4_9FIRM</name>
<dbReference type="InterPro" id="IPR006121">
    <property type="entry name" value="HMA_dom"/>
</dbReference>
<dbReference type="Gene3D" id="3.30.70.100">
    <property type="match status" value="1"/>
</dbReference>
<dbReference type="InterPro" id="IPR017969">
    <property type="entry name" value="Heavy-metal-associated_CS"/>
</dbReference>
<evidence type="ECO:0000256" key="1">
    <source>
        <dbReference type="ARBA" id="ARBA00015313"/>
    </source>
</evidence>
<dbReference type="CDD" id="cd00371">
    <property type="entry name" value="HMA"/>
    <property type="match status" value="1"/>
</dbReference>
<keyword evidence="5" id="KW-1185">Reference proteome</keyword>
<evidence type="ECO:0000313" key="5">
    <source>
        <dbReference type="Proteomes" id="UP000591941"/>
    </source>
</evidence>
<accession>A0A841R2U4</accession>
<protein>
    <recommendedName>
        <fullName evidence="1">Copper chaperone CopZ</fullName>
    </recommendedName>
</protein>
<dbReference type="PANTHER" id="PTHR46594:SF4">
    <property type="entry name" value="P-TYPE CATION-TRANSPORTING ATPASE"/>
    <property type="match status" value="1"/>
</dbReference>
<feature type="domain" description="HMA" evidence="3">
    <location>
        <begin position="1"/>
        <end position="67"/>
    </location>
</feature>
<comment type="caution">
    <text evidence="4">The sequence shown here is derived from an EMBL/GenBank/DDBJ whole genome shotgun (WGS) entry which is preliminary data.</text>
</comment>
<reference evidence="4 5" key="1">
    <citation type="submission" date="2020-08" db="EMBL/GenBank/DDBJ databases">
        <title>Genomic Encyclopedia of Type Strains, Phase IV (KMG-IV): sequencing the most valuable type-strain genomes for metagenomic binning, comparative biology and taxonomic classification.</title>
        <authorList>
            <person name="Goeker M."/>
        </authorList>
    </citation>
    <scope>NUCLEOTIDE SEQUENCE [LARGE SCALE GENOMIC DNA]</scope>
    <source>
        <strain evidence="4 5">DSM 21255</strain>
    </source>
</reference>
<dbReference type="Pfam" id="PF00403">
    <property type="entry name" value="HMA"/>
    <property type="match status" value="1"/>
</dbReference>
<dbReference type="SUPFAM" id="SSF55008">
    <property type="entry name" value="HMA, heavy metal-associated domain"/>
    <property type="match status" value="1"/>
</dbReference>
<dbReference type="InterPro" id="IPR036163">
    <property type="entry name" value="HMA_dom_sf"/>
</dbReference>
<dbReference type="Proteomes" id="UP000591941">
    <property type="component" value="Unassembled WGS sequence"/>
</dbReference>